<sequence>MKNLTKFGMYAFLSVALSTSFVGCSDDDPDYSNVTPPTVSVSHSISGRVTGIDGNGLTATVSMDGTSAQTSADGTFTFEDVAAGSHTLTASASGKQTKETTVIVSESGNAANVVWNVALPNEGTTIEVAASGDTETNVTSETIEGNDEGAVTVAVTVPEAAELPAGSSIVVTPLYTLDEAEANTRTTTRAAERVMLIGTNVACSDANATLSSPIELAYDVDAEVAQSVTAQKYVNGQWVDAEYTVEGGQVTVFADQFTSYTLLFGADVTSSSTTTPLAFEQDLWDNLYGSGDITVGSASFTYHIGTEITSSGTSRITAYLIEILARIAGANVTTATGSYPLNVTLPIGTALHVTGTQQVTTLTVSALNRSVSGRQYGDMAVTATSYNRNHDGGTSNN</sequence>
<feature type="signal peptide" evidence="1">
    <location>
        <begin position="1"/>
        <end position="25"/>
    </location>
</feature>
<dbReference type="PROSITE" id="PS51257">
    <property type="entry name" value="PROKAR_LIPOPROTEIN"/>
    <property type="match status" value="1"/>
</dbReference>
<evidence type="ECO:0008006" key="4">
    <source>
        <dbReference type="Google" id="ProtNLM"/>
    </source>
</evidence>
<dbReference type="RefSeq" id="WP_008151285.1">
    <property type="nucleotide sequence ID" value="NZ_CP102285.1"/>
</dbReference>
<dbReference type="InterPro" id="IPR008969">
    <property type="entry name" value="CarboxyPept-like_regulatory"/>
</dbReference>
<name>B7BDX2_9BACT</name>
<dbReference type="Pfam" id="PF13620">
    <property type="entry name" value="CarboxypepD_reg"/>
    <property type="match status" value="1"/>
</dbReference>
<dbReference type="EMBL" id="ABYH01000350">
    <property type="protein sequence ID" value="EEC95356.1"/>
    <property type="molecule type" value="Genomic_DNA"/>
</dbReference>
<evidence type="ECO:0000313" key="2">
    <source>
        <dbReference type="EMBL" id="EEC95356.1"/>
    </source>
</evidence>
<protein>
    <recommendedName>
        <fullName evidence="4">DUF2012 domain-containing protein</fullName>
    </recommendedName>
</protein>
<dbReference type="GeneID" id="93408865"/>
<proteinExistence type="predicted"/>
<reference evidence="2 3" key="2">
    <citation type="submission" date="2008-10" db="EMBL/GenBank/DDBJ databases">
        <authorList>
            <person name="Fulton L."/>
            <person name="Clifton S."/>
            <person name="Fulton B."/>
            <person name="Xu J."/>
            <person name="Minx P."/>
            <person name="Pepin K.H."/>
            <person name="Johnson M."/>
            <person name="Bhonagiri V."/>
            <person name="Nash W.E."/>
            <person name="Mardis E.R."/>
            <person name="Wilson R.K."/>
        </authorList>
    </citation>
    <scope>NUCLEOTIDE SEQUENCE [LARGE SCALE GENOMIC DNA]</scope>
    <source>
        <strain evidence="2 3">DSM 18315</strain>
    </source>
</reference>
<dbReference type="Gene3D" id="2.60.40.1120">
    <property type="entry name" value="Carboxypeptidase-like, regulatory domain"/>
    <property type="match status" value="1"/>
</dbReference>
<dbReference type="HOGENOM" id="CLU_692342_0_0_10"/>
<evidence type="ECO:0000256" key="1">
    <source>
        <dbReference type="SAM" id="SignalP"/>
    </source>
</evidence>
<evidence type="ECO:0000313" key="3">
    <source>
        <dbReference type="Proteomes" id="UP000005510"/>
    </source>
</evidence>
<reference evidence="2 3" key="1">
    <citation type="submission" date="2008-10" db="EMBL/GenBank/DDBJ databases">
        <title>Draft genome sequence of Parabacteroides johnsonii (DSM 18315).</title>
        <authorList>
            <person name="Sudarsanam P."/>
            <person name="Ley R."/>
            <person name="Guruge J."/>
            <person name="Turnbaugh P.J."/>
            <person name="Mahowald M."/>
            <person name="Liep D."/>
            <person name="Gordon J."/>
        </authorList>
    </citation>
    <scope>NUCLEOTIDE SEQUENCE [LARGE SCALE GENOMIC DNA]</scope>
    <source>
        <strain evidence="2 3">DSM 18315</strain>
    </source>
</reference>
<accession>B7BDX2</accession>
<gene>
    <name evidence="2" type="ORF">PRABACTJOHN_03247</name>
</gene>
<feature type="chain" id="PRO_5002851462" description="DUF2012 domain-containing protein" evidence="1">
    <location>
        <begin position="26"/>
        <end position="397"/>
    </location>
</feature>
<keyword evidence="1" id="KW-0732">Signal</keyword>
<dbReference type="SUPFAM" id="SSF49464">
    <property type="entry name" value="Carboxypeptidase regulatory domain-like"/>
    <property type="match status" value="1"/>
</dbReference>
<dbReference type="Proteomes" id="UP000005510">
    <property type="component" value="Unassembled WGS sequence"/>
</dbReference>
<organism evidence="2 3">
    <name type="scientific">Parabacteroides johnsonii DSM 18315</name>
    <dbReference type="NCBI Taxonomy" id="537006"/>
    <lineage>
        <taxon>Bacteria</taxon>
        <taxon>Pseudomonadati</taxon>
        <taxon>Bacteroidota</taxon>
        <taxon>Bacteroidia</taxon>
        <taxon>Bacteroidales</taxon>
        <taxon>Tannerellaceae</taxon>
        <taxon>Parabacteroides</taxon>
    </lineage>
</organism>
<dbReference type="STRING" id="537006.PRABACTJOHN_03247"/>
<dbReference type="AlphaFoldDB" id="B7BDX2"/>
<comment type="caution">
    <text evidence="2">The sequence shown here is derived from an EMBL/GenBank/DDBJ whole genome shotgun (WGS) entry which is preliminary data.</text>
</comment>